<proteinExistence type="predicted"/>
<dbReference type="Proteomes" id="UP000215595">
    <property type="component" value="Unassembled WGS sequence"/>
</dbReference>
<name>A0A258FM69_9CAUL</name>
<protein>
    <submittedName>
        <fullName evidence="1">Uncharacterized protein</fullName>
    </submittedName>
</protein>
<evidence type="ECO:0000313" key="2">
    <source>
        <dbReference type="Proteomes" id="UP000215595"/>
    </source>
</evidence>
<dbReference type="EMBL" id="NCEB01000016">
    <property type="protein sequence ID" value="OYX33426.1"/>
    <property type="molecule type" value="Genomic_DNA"/>
</dbReference>
<reference evidence="1 2" key="1">
    <citation type="submission" date="2017-03" db="EMBL/GenBank/DDBJ databases">
        <title>Lifting the veil on microbial sulfur biogeochemistry in mining wastewaters.</title>
        <authorList>
            <person name="Kantor R.S."/>
            <person name="Colenbrander Nelson T."/>
            <person name="Marshall S."/>
            <person name="Bennett D."/>
            <person name="Apte S."/>
            <person name="Camacho D."/>
            <person name="Thomas B.C."/>
            <person name="Warren L.A."/>
            <person name="Banfield J.F."/>
        </authorList>
    </citation>
    <scope>NUCLEOTIDE SEQUENCE [LARGE SCALE GENOMIC DNA]</scope>
    <source>
        <strain evidence="1">32-69-9</strain>
    </source>
</reference>
<evidence type="ECO:0000313" key="1">
    <source>
        <dbReference type="EMBL" id="OYX33426.1"/>
    </source>
</evidence>
<accession>A0A258FM69</accession>
<comment type="caution">
    <text evidence="1">The sequence shown here is derived from an EMBL/GenBank/DDBJ whole genome shotgun (WGS) entry which is preliminary data.</text>
</comment>
<sequence length="152" mass="15296">MTDPTPPDTPVRLSFESLSDAAADDAGLAREPARAALTAALGLLDRHAARESLVALFDAVDGAEAAARSDAAARPRRGLFGGLIAGAGGLSGKAVAEAMGLLEQLEPLGIGKPEMKRLLPAARDRVRAATGRDLLGDAVRSVPGVGPLLGGG</sequence>
<dbReference type="AlphaFoldDB" id="A0A258FM69"/>
<gene>
    <name evidence="1" type="ORF">B7Z01_08825</name>
</gene>
<organism evidence="1 2">
    <name type="scientific">Brevundimonas subvibrioides</name>
    <dbReference type="NCBI Taxonomy" id="74313"/>
    <lineage>
        <taxon>Bacteria</taxon>
        <taxon>Pseudomonadati</taxon>
        <taxon>Pseudomonadota</taxon>
        <taxon>Alphaproteobacteria</taxon>
        <taxon>Caulobacterales</taxon>
        <taxon>Caulobacteraceae</taxon>
        <taxon>Brevundimonas</taxon>
    </lineage>
</organism>